<dbReference type="RefSeq" id="WP_085096269.1">
    <property type="nucleotide sequence ID" value="NZ_AP022603.1"/>
</dbReference>
<dbReference type="Pfam" id="PF13482">
    <property type="entry name" value="RNase_H_2"/>
    <property type="match status" value="1"/>
</dbReference>
<dbReference type="Proteomes" id="UP000193484">
    <property type="component" value="Unassembled WGS sequence"/>
</dbReference>
<sequence length="555" mass="59076">MAEIILGGYPAKRCARRTHNAFDPTAPPLGPADAGRQALIEAGLAFEAVVVDAVRRALGDTGQLRVIDEPDWAQATAATLAAIAERVPVIAGARLPNRGGRSGAPDLLVHRAGGYLPVEVKNHKVLTSTTRSSKPKSRSAVLASALGAPAAIHTVAGFGAKPDRRRDDGMQLAHYTRMLQDLGCHPGGGTDDPELLLGGIIGTSDLHELLGAELGILWHRLGDPPGSVLARYDEEFDLRLRVARAAAAGGELVRPVRIPECGSCDWFAHCAQVVADDDASFALQTGQLSLPEWRYLYTAAGDGSALTVAQLAAVDVEAQLDGFAAVSGGGKPARARLAGAVRRARMTLDGQDVEPRGAHWPTIPSADVEVDFDIEWDTDERIYQWGIRIRDGHHDAGARYEPVVSFRPLDDAAEAALAEEFAARLERLRAAADRDGKSLSIYHWSAVEITRSARFPRVAAALSGVSVDLCAWFKREFFARTSSSIKAVAPLFGFDWGDADAGGLTAQARIEQARGSGPDAAAARDWCLRYNRDDVAAQAAIRDGLRRLGAAAGPP</sequence>
<protein>
    <recommendedName>
        <fullName evidence="1">YprB ribonuclease H-like domain-containing protein</fullName>
    </recommendedName>
</protein>
<dbReference type="OrthoDB" id="3274988at2"/>
<evidence type="ECO:0000313" key="3">
    <source>
        <dbReference type="Proteomes" id="UP000193484"/>
    </source>
</evidence>
<dbReference type="EMBL" id="LQOJ01000040">
    <property type="protein sequence ID" value="ORV02568.1"/>
    <property type="molecule type" value="Genomic_DNA"/>
</dbReference>
<evidence type="ECO:0000313" key="2">
    <source>
        <dbReference type="EMBL" id="ORV02568.1"/>
    </source>
</evidence>
<keyword evidence="3" id="KW-1185">Reference proteome</keyword>
<proteinExistence type="predicted"/>
<evidence type="ECO:0000259" key="1">
    <source>
        <dbReference type="Pfam" id="PF13482"/>
    </source>
</evidence>
<gene>
    <name evidence="2" type="ORF">AWC04_11595</name>
</gene>
<dbReference type="InterPro" id="IPR038720">
    <property type="entry name" value="YprB_RNase_H-like_dom"/>
</dbReference>
<accession>A0A1X1RBE6</accession>
<dbReference type="AlphaFoldDB" id="A0A1X1RBE6"/>
<organism evidence="2 3">
    <name type="scientific">Mycolicibacterium fallax</name>
    <name type="common">Mycobacterium fallax</name>
    <dbReference type="NCBI Taxonomy" id="1793"/>
    <lineage>
        <taxon>Bacteria</taxon>
        <taxon>Bacillati</taxon>
        <taxon>Actinomycetota</taxon>
        <taxon>Actinomycetes</taxon>
        <taxon>Mycobacteriales</taxon>
        <taxon>Mycobacteriaceae</taxon>
        <taxon>Mycolicibacterium</taxon>
    </lineage>
</organism>
<dbReference type="STRING" id="1793.AWC04_11595"/>
<comment type="caution">
    <text evidence="2">The sequence shown here is derived from an EMBL/GenBank/DDBJ whole genome shotgun (WGS) entry which is preliminary data.</text>
</comment>
<feature type="domain" description="YprB ribonuclease H-like" evidence="1">
    <location>
        <begin position="400"/>
        <end position="543"/>
    </location>
</feature>
<name>A0A1X1RBE6_MYCFA</name>
<reference evidence="2 3" key="1">
    <citation type="submission" date="2016-01" db="EMBL/GenBank/DDBJ databases">
        <title>The new phylogeny of the genus Mycobacterium.</title>
        <authorList>
            <person name="Tarcisio F."/>
            <person name="Conor M."/>
            <person name="Antonella G."/>
            <person name="Elisabetta G."/>
            <person name="Giulia F.S."/>
            <person name="Sara T."/>
            <person name="Anna F."/>
            <person name="Clotilde B."/>
            <person name="Roberto B."/>
            <person name="Veronica D.S."/>
            <person name="Fabio R."/>
            <person name="Monica P."/>
            <person name="Olivier J."/>
            <person name="Enrico T."/>
            <person name="Nicola S."/>
        </authorList>
    </citation>
    <scope>NUCLEOTIDE SEQUENCE [LARGE SCALE GENOMIC DNA]</scope>
    <source>
        <strain evidence="2 3">DSM 44179</strain>
    </source>
</reference>